<dbReference type="CDD" id="cd22162">
    <property type="entry name" value="F-box_AtSKIP3-like"/>
    <property type="match status" value="1"/>
</dbReference>
<dbReference type="InterPro" id="IPR036047">
    <property type="entry name" value="F-box-like_dom_sf"/>
</dbReference>
<dbReference type="SUPFAM" id="SSF81383">
    <property type="entry name" value="F-box domain"/>
    <property type="match status" value="1"/>
</dbReference>
<dbReference type="Gramene" id="AUR62012909-RA">
    <property type="protein sequence ID" value="AUR62012909-RA:cds"/>
    <property type="gene ID" value="AUR62012909"/>
</dbReference>
<reference evidence="2" key="2">
    <citation type="submission" date="2021-03" db="UniProtKB">
        <authorList>
            <consortium name="EnsemblPlants"/>
        </authorList>
    </citation>
    <scope>IDENTIFICATION</scope>
</reference>
<dbReference type="InterPro" id="IPR001810">
    <property type="entry name" value="F-box_dom"/>
</dbReference>
<protein>
    <recommendedName>
        <fullName evidence="1">F-box domain-containing protein</fullName>
    </recommendedName>
</protein>
<accession>A0A803LG12</accession>
<reference evidence="2" key="1">
    <citation type="journal article" date="2017" name="Nature">
        <title>The genome of Chenopodium quinoa.</title>
        <authorList>
            <person name="Jarvis D.E."/>
            <person name="Ho Y.S."/>
            <person name="Lightfoot D.J."/>
            <person name="Schmoeckel S.M."/>
            <person name="Li B."/>
            <person name="Borm T.J.A."/>
            <person name="Ohyanagi H."/>
            <person name="Mineta K."/>
            <person name="Michell C.T."/>
            <person name="Saber N."/>
            <person name="Kharbatia N.M."/>
            <person name="Rupper R.R."/>
            <person name="Sharp A.R."/>
            <person name="Dally N."/>
            <person name="Boughton B.A."/>
            <person name="Woo Y.H."/>
            <person name="Gao G."/>
            <person name="Schijlen E.G.W.M."/>
            <person name="Guo X."/>
            <person name="Momin A.A."/>
            <person name="Negrao S."/>
            <person name="Al-Babili S."/>
            <person name="Gehring C."/>
            <person name="Roessner U."/>
            <person name="Jung C."/>
            <person name="Murphy K."/>
            <person name="Arold S.T."/>
            <person name="Gojobori T."/>
            <person name="van der Linden C.G."/>
            <person name="van Loo E.N."/>
            <person name="Jellen E.N."/>
            <person name="Maughan P.J."/>
            <person name="Tester M."/>
        </authorList>
    </citation>
    <scope>NUCLEOTIDE SEQUENCE [LARGE SCALE GENOMIC DNA]</scope>
    <source>
        <strain evidence="2">cv. PI 614886</strain>
    </source>
</reference>
<dbReference type="Pfam" id="PF14299">
    <property type="entry name" value="PP2"/>
    <property type="match status" value="1"/>
</dbReference>
<evidence type="ECO:0000313" key="3">
    <source>
        <dbReference type="Proteomes" id="UP000596660"/>
    </source>
</evidence>
<dbReference type="EnsemblPlants" id="AUR62012909-RA">
    <property type="protein sequence ID" value="AUR62012909-RA:cds"/>
    <property type="gene ID" value="AUR62012909"/>
</dbReference>
<dbReference type="Proteomes" id="UP000596660">
    <property type="component" value="Unplaced"/>
</dbReference>
<dbReference type="InterPro" id="IPR025886">
    <property type="entry name" value="PP2-like"/>
</dbReference>
<evidence type="ECO:0000313" key="2">
    <source>
        <dbReference type="EnsemblPlants" id="AUR62012909-RA:cds"/>
    </source>
</evidence>
<dbReference type="PROSITE" id="PS50181">
    <property type="entry name" value="FBOX"/>
    <property type="match status" value="1"/>
</dbReference>
<dbReference type="OMA" id="RISWADS"/>
<feature type="domain" description="F-box" evidence="1">
    <location>
        <begin position="10"/>
        <end position="56"/>
    </location>
</feature>
<dbReference type="AlphaFoldDB" id="A0A803LG12"/>
<dbReference type="PANTHER" id="PTHR32278:SF111">
    <property type="entry name" value="F-BOX PROTEIN PP2-B12-RELATED"/>
    <property type="match status" value="1"/>
</dbReference>
<proteinExistence type="predicted"/>
<name>A0A803LG12_CHEQI</name>
<dbReference type="PANTHER" id="PTHR32278">
    <property type="entry name" value="F-BOX DOMAIN-CONTAINING PROTEIN"/>
    <property type="match status" value="1"/>
</dbReference>
<evidence type="ECO:0000259" key="1">
    <source>
        <dbReference type="PROSITE" id="PS50181"/>
    </source>
</evidence>
<organism evidence="2 3">
    <name type="scientific">Chenopodium quinoa</name>
    <name type="common">Quinoa</name>
    <dbReference type="NCBI Taxonomy" id="63459"/>
    <lineage>
        <taxon>Eukaryota</taxon>
        <taxon>Viridiplantae</taxon>
        <taxon>Streptophyta</taxon>
        <taxon>Embryophyta</taxon>
        <taxon>Tracheophyta</taxon>
        <taxon>Spermatophyta</taxon>
        <taxon>Magnoliopsida</taxon>
        <taxon>eudicotyledons</taxon>
        <taxon>Gunneridae</taxon>
        <taxon>Pentapetalae</taxon>
        <taxon>Caryophyllales</taxon>
        <taxon>Chenopodiaceae</taxon>
        <taxon>Chenopodioideae</taxon>
        <taxon>Atripliceae</taxon>
        <taxon>Chenopodium</taxon>
    </lineage>
</organism>
<sequence>MAREIIVRKTTRINNLPDESIATVISFTTPRDACRVATLSTAFSVVADSNIVWNRFLPSDYREIILRASNVDHHALLLDNVPKKDLFMYLADNPLLIDHGLMTVSLEKSTGKKCCTLSARKLRISWADSTTYWQWWLAEDFLPRSRFAEVARLLYVCWFEIKGEIKTSMLSPNTKYGAYLVFHVSSSAWNFYDYPVDAVIETSGGQVVTGRVYLDPRRGGIVDEGYELVPLAGAEDPEEGVNLPKLRVDEWIEVEIGEFFTGDKDELVTFSLMEILTGALKGGLVIEGIEIRPVIE</sequence>
<keyword evidence="3" id="KW-1185">Reference proteome</keyword>
<dbReference type="Gene3D" id="1.20.1280.50">
    <property type="match status" value="1"/>
</dbReference>